<gene>
    <name evidence="2" type="ORF">OXX778_LOCUS7733</name>
</gene>
<reference evidence="2" key="1">
    <citation type="submission" date="2021-02" db="EMBL/GenBank/DDBJ databases">
        <authorList>
            <person name="Nowell W R."/>
        </authorList>
    </citation>
    <scope>NUCLEOTIDE SEQUENCE</scope>
    <source>
        <strain evidence="2">Ploen Becks lab</strain>
    </source>
</reference>
<dbReference type="AlphaFoldDB" id="A0A813UFV7"/>
<dbReference type="EMBL" id="CAJNOC010001010">
    <property type="protein sequence ID" value="CAF0826248.1"/>
    <property type="molecule type" value="Genomic_DNA"/>
</dbReference>
<name>A0A813UFV7_9BILA</name>
<accession>A0A813UFV7</accession>
<dbReference type="Proteomes" id="UP000663879">
    <property type="component" value="Unassembled WGS sequence"/>
</dbReference>
<proteinExistence type="predicted"/>
<organism evidence="2 3">
    <name type="scientific">Brachionus calyciflorus</name>
    <dbReference type="NCBI Taxonomy" id="104777"/>
    <lineage>
        <taxon>Eukaryota</taxon>
        <taxon>Metazoa</taxon>
        <taxon>Spiralia</taxon>
        <taxon>Gnathifera</taxon>
        <taxon>Rotifera</taxon>
        <taxon>Eurotatoria</taxon>
        <taxon>Monogononta</taxon>
        <taxon>Pseudotrocha</taxon>
        <taxon>Ploima</taxon>
        <taxon>Brachionidae</taxon>
        <taxon>Brachionus</taxon>
    </lineage>
</organism>
<evidence type="ECO:0000313" key="3">
    <source>
        <dbReference type="Proteomes" id="UP000663879"/>
    </source>
</evidence>
<evidence type="ECO:0000313" key="2">
    <source>
        <dbReference type="EMBL" id="CAF0826248.1"/>
    </source>
</evidence>
<comment type="caution">
    <text evidence="2">The sequence shown here is derived from an EMBL/GenBank/DDBJ whole genome shotgun (WGS) entry which is preliminary data.</text>
</comment>
<keyword evidence="3" id="KW-1185">Reference proteome</keyword>
<keyword evidence="1" id="KW-0472">Membrane</keyword>
<keyword evidence="1" id="KW-0812">Transmembrane</keyword>
<feature type="transmembrane region" description="Helical" evidence="1">
    <location>
        <begin position="17"/>
        <end position="35"/>
    </location>
</feature>
<sequence length="100" mass="12245">MAKQKVTLAKLSQSEKYLYFLYLFGLIFYAFIVLVQESSYFKNKTKLINNSNQLNFERERLDVEWNNFIERMFKELNIIYLILIPILKNIFDQYLPKLRY</sequence>
<keyword evidence="1" id="KW-1133">Transmembrane helix</keyword>
<evidence type="ECO:0000256" key="1">
    <source>
        <dbReference type="SAM" id="Phobius"/>
    </source>
</evidence>
<protein>
    <submittedName>
        <fullName evidence="2">Uncharacterized protein</fullName>
    </submittedName>
</protein>